<dbReference type="PROSITE" id="PS01124">
    <property type="entry name" value="HTH_ARAC_FAMILY_2"/>
    <property type="match status" value="1"/>
</dbReference>
<dbReference type="InterPro" id="IPR018060">
    <property type="entry name" value="HTH_AraC"/>
</dbReference>
<evidence type="ECO:0000313" key="6">
    <source>
        <dbReference type="Proteomes" id="UP000198386"/>
    </source>
</evidence>
<accession>A0A239BNG4</accession>
<dbReference type="AlphaFoldDB" id="A0A239BNG4"/>
<feature type="domain" description="HTH araC/xylS-type" evidence="4">
    <location>
        <begin position="144"/>
        <end position="245"/>
    </location>
</feature>
<dbReference type="OrthoDB" id="9799345at2"/>
<name>A0A239BNG4_9ACTN</name>
<dbReference type="GO" id="GO:0003700">
    <property type="term" value="F:DNA-binding transcription factor activity"/>
    <property type="evidence" value="ECO:0007669"/>
    <property type="project" value="InterPro"/>
</dbReference>
<dbReference type="SUPFAM" id="SSF46689">
    <property type="entry name" value="Homeodomain-like"/>
    <property type="match status" value="1"/>
</dbReference>
<evidence type="ECO:0000313" key="5">
    <source>
        <dbReference type="EMBL" id="SNS09416.1"/>
    </source>
</evidence>
<dbReference type="Gene3D" id="1.10.10.60">
    <property type="entry name" value="Homeodomain-like"/>
    <property type="match status" value="1"/>
</dbReference>
<dbReference type="EMBL" id="FZOH01000002">
    <property type="protein sequence ID" value="SNS09416.1"/>
    <property type="molecule type" value="Genomic_DNA"/>
</dbReference>
<evidence type="ECO:0000259" key="4">
    <source>
        <dbReference type="PROSITE" id="PS01124"/>
    </source>
</evidence>
<keyword evidence="6" id="KW-1185">Reference proteome</keyword>
<dbReference type="GO" id="GO:0043565">
    <property type="term" value="F:sequence-specific DNA binding"/>
    <property type="evidence" value="ECO:0007669"/>
    <property type="project" value="InterPro"/>
</dbReference>
<evidence type="ECO:0000256" key="1">
    <source>
        <dbReference type="ARBA" id="ARBA00023015"/>
    </source>
</evidence>
<organism evidence="5 6">
    <name type="scientific">Geodermatophilus saharensis</name>
    <dbReference type="NCBI Taxonomy" id="1137994"/>
    <lineage>
        <taxon>Bacteria</taxon>
        <taxon>Bacillati</taxon>
        <taxon>Actinomycetota</taxon>
        <taxon>Actinomycetes</taxon>
        <taxon>Geodermatophilales</taxon>
        <taxon>Geodermatophilaceae</taxon>
        <taxon>Geodermatophilus</taxon>
    </lineage>
</organism>
<gene>
    <name evidence="5" type="ORF">SAMN04488107_1328</name>
</gene>
<reference evidence="6" key="1">
    <citation type="submission" date="2017-06" db="EMBL/GenBank/DDBJ databases">
        <authorList>
            <person name="Varghese N."/>
            <person name="Submissions S."/>
        </authorList>
    </citation>
    <scope>NUCLEOTIDE SEQUENCE [LARGE SCALE GENOMIC DNA]</scope>
    <source>
        <strain evidence="6">DSM 45423</strain>
    </source>
</reference>
<keyword evidence="2 5" id="KW-0238">DNA-binding</keyword>
<dbReference type="Proteomes" id="UP000198386">
    <property type="component" value="Unassembled WGS sequence"/>
</dbReference>
<proteinExistence type="predicted"/>
<dbReference type="PROSITE" id="PS00041">
    <property type="entry name" value="HTH_ARAC_FAMILY_1"/>
    <property type="match status" value="1"/>
</dbReference>
<dbReference type="PANTHER" id="PTHR46796">
    <property type="entry name" value="HTH-TYPE TRANSCRIPTIONAL ACTIVATOR RHAS-RELATED"/>
    <property type="match status" value="1"/>
</dbReference>
<protein>
    <submittedName>
        <fullName evidence="5">AraC-type DNA-binding protein</fullName>
    </submittedName>
</protein>
<dbReference type="SMART" id="SM00342">
    <property type="entry name" value="HTH_ARAC"/>
    <property type="match status" value="1"/>
</dbReference>
<dbReference type="PANTHER" id="PTHR46796:SF6">
    <property type="entry name" value="ARAC SUBFAMILY"/>
    <property type="match status" value="1"/>
</dbReference>
<evidence type="ECO:0000256" key="3">
    <source>
        <dbReference type="ARBA" id="ARBA00023163"/>
    </source>
</evidence>
<keyword evidence="3" id="KW-0804">Transcription</keyword>
<dbReference type="InterPro" id="IPR018062">
    <property type="entry name" value="HTH_AraC-typ_CS"/>
</dbReference>
<keyword evidence="1" id="KW-0805">Transcription regulation</keyword>
<dbReference type="RefSeq" id="WP_089403061.1">
    <property type="nucleotide sequence ID" value="NZ_FZOH01000002.1"/>
</dbReference>
<evidence type="ECO:0000256" key="2">
    <source>
        <dbReference type="ARBA" id="ARBA00023125"/>
    </source>
</evidence>
<sequence length="249" mass="25784">MLLIDTPPLPRTAPDGAFPYGTAVLLATDAARPRRPGARGGAPLLALAFPHRGGGSRALLVPLDRLGLPADVVRRAAPRLRASPLHGLVRAHLQRIADDAAGLSADPGAAALGAATVELVRALLVSAATGGGSGPPVRPDTLVARVRAHVARHLTDPGLTPAAVARAHGVSVRQLYKAFAAAGASLEQEVIAQRLEAARARLVSPAGRQRSIAATARACGFADPSHFARRFRAAYGTSPREWQRTAATR</sequence>
<dbReference type="Pfam" id="PF12833">
    <property type="entry name" value="HTH_18"/>
    <property type="match status" value="1"/>
</dbReference>
<dbReference type="InterPro" id="IPR009057">
    <property type="entry name" value="Homeodomain-like_sf"/>
</dbReference>
<dbReference type="InterPro" id="IPR050204">
    <property type="entry name" value="AraC_XylS_family_regulators"/>
</dbReference>